<evidence type="ECO:0000256" key="2">
    <source>
        <dbReference type="ARBA" id="ARBA00010831"/>
    </source>
</evidence>
<evidence type="ECO:0000256" key="9">
    <source>
        <dbReference type="ARBA" id="ARBA00023242"/>
    </source>
</evidence>
<keyword evidence="4" id="KW-0479">Metal-binding</keyword>
<dbReference type="InterPro" id="IPR013087">
    <property type="entry name" value="Znf_C2H2_type"/>
</dbReference>
<dbReference type="SMART" id="SM00355">
    <property type="entry name" value="ZnF_C2H2"/>
    <property type="match status" value="4"/>
</dbReference>
<feature type="domain" description="C2H2-type" evidence="12">
    <location>
        <begin position="151"/>
        <end position="178"/>
    </location>
</feature>
<evidence type="ECO:0000259" key="12">
    <source>
        <dbReference type="PROSITE" id="PS50157"/>
    </source>
</evidence>
<evidence type="ECO:0000256" key="3">
    <source>
        <dbReference type="ARBA" id="ARBA00022473"/>
    </source>
</evidence>
<gene>
    <name evidence="13" type="primary">zicL</name>
</gene>
<dbReference type="InterPro" id="IPR043359">
    <property type="entry name" value="GLI-like"/>
</dbReference>
<evidence type="ECO:0000256" key="5">
    <source>
        <dbReference type="ARBA" id="ARBA00022737"/>
    </source>
</evidence>
<feature type="domain" description="C2H2-type" evidence="12">
    <location>
        <begin position="179"/>
        <end position="208"/>
    </location>
</feature>
<keyword evidence="9" id="KW-0539">Nucleus</keyword>
<keyword evidence="5" id="KW-0677">Repeat</keyword>
<dbReference type="GO" id="GO:0000978">
    <property type="term" value="F:RNA polymerase II cis-regulatory region sequence-specific DNA binding"/>
    <property type="evidence" value="ECO:0007669"/>
    <property type="project" value="TreeGrafter"/>
</dbReference>
<dbReference type="Pfam" id="PF00096">
    <property type="entry name" value="zf-C2H2"/>
    <property type="match status" value="2"/>
</dbReference>
<evidence type="ECO:0000256" key="1">
    <source>
        <dbReference type="ARBA" id="ARBA00004123"/>
    </source>
</evidence>
<evidence type="ECO:0000256" key="7">
    <source>
        <dbReference type="ARBA" id="ARBA00022833"/>
    </source>
</evidence>
<dbReference type="InterPro" id="IPR036236">
    <property type="entry name" value="Znf_C2H2_sf"/>
</dbReference>
<dbReference type="FunFam" id="3.30.160.60:FF:000031">
    <property type="entry name" value="GLI family zinc finger 3"/>
    <property type="match status" value="1"/>
</dbReference>
<keyword evidence="7" id="KW-0862">Zinc</keyword>
<dbReference type="GO" id="GO:0008270">
    <property type="term" value="F:zinc ion binding"/>
    <property type="evidence" value="ECO:0007669"/>
    <property type="project" value="UniProtKB-KW"/>
</dbReference>
<dbReference type="EMBL" id="AB244516">
    <property type="protein sequence ID" value="BAE54350.1"/>
    <property type="molecule type" value="mRNA"/>
</dbReference>
<dbReference type="FunFam" id="3.30.160.60:FF:000035">
    <property type="entry name" value="Zinc finger protein ZIC 1"/>
    <property type="match status" value="1"/>
</dbReference>
<evidence type="ECO:0000256" key="4">
    <source>
        <dbReference type="ARBA" id="ARBA00022723"/>
    </source>
</evidence>
<keyword evidence="6 10" id="KW-0863">Zinc-finger</keyword>
<sequence length="378" mass="43114">MAYATAYPNTDAFNTNCYGPLEGKQNYQSTTTIVAVSERTVAAPFRNVENLPMTDQQQAYSYMPATNQYYKPMPQYWYQPPMQNAISHIQGHPQIMANEGNKVLCCKWISKDKANTEPCNKTFYNIADIVDHLAVDHVGGHDQTDHSCYWKDCSRECKPFQAKYKLVNHIRVHTGEKPFICLYPGCGKVFARSENLKIHKRIHTGEKPFVCPFPGCQRRFGNSSDRKKHTYTHRTQKPYICPVKGCGKTYIHPSSMRKHVKSHEEFGRTSMTRTNSMSSSGSSSESPQNSPPSAFVSNPFEDVKPPTDPTSMMSNYPGQMTYPHQYDSSTMFSQTQNISQMYNHPQTTGFEGQLNENAYYQQPQYQQDAPQNLAYYAV</sequence>
<dbReference type="PANTHER" id="PTHR45718">
    <property type="entry name" value="TRANSCRIPTIONAL ACTIVATOR CUBITUS INTERRUPTUS"/>
    <property type="match status" value="1"/>
</dbReference>
<feature type="domain" description="C2H2-type" evidence="12">
    <location>
        <begin position="209"/>
        <end position="238"/>
    </location>
</feature>
<protein>
    <submittedName>
        <fullName evidence="13">Zic related zinc finger protein Mt-zicL</fullName>
    </submittedName>
</protein>
<evidence type="ECO:0000256" key="8">
    <source>
        <dbReference type="ARBA" id="ARBA00023125"/>
    </source>
</evidence>
<dbReference type="Gene3D" id="3.30.160.60">
    <property type="entry name" value="Classic Zinc Finger"/>
    <property type="match status" value="4"/>
</dbReference>
<dbReference type="AlphaFoldDB" id="Q2V0F1"/>
<dbReference type="GO" id="GO:0000981">
    <property type="term" value="F:DNA-binding transcription factor activity, RNA polymerase II-specific"/>
    <property type="evidence" value="ECO:0007669"/>
    <property type="project" value="TreeGrafter"/>
</dbReference>
<dbReference type="Pfam" id="PF23561">
    <property type="entry name" value="zf-C2H2_15"/>
    <property type="match status" value="1"/>
</dbReference>
<feature type="domain" description="C2H2-type" evidence="12">
    <location>
        <begin position="239"/>
        <end position="263"/>
    </location>
</feature>
<reference evidence="13" key="1">
    <citation type="journal article" date="2006" name="Dev. Genes Evol.">
        <title>Expression of a muscle determinant gene, macho-1, in the anural ascidian Molgula tectiformis.</title>
        <authorList>
            <person name="Gyoja F."/>
        </authorList>
    </citation>
    <scope>NUCLEOTIDE SEQUENCE</scope>
</reference>
<dbReference type="PROSITE" id="PS50157">
    <property type="entry name" value="ZINC_FINGER_C2H2_2"/>
    <property type="match status" value="4"/>
</dbReference>
<accession>Q2V0F1</accession>
<keyword evidence="8" id="KW-0238">DNA-binding</keyword>
<evidence type="ECO:0000256" key="10">
    <source>
        <dbReference type="PROSITE-ProRule" id="PRU00042"/>
    </source>
</evidence>
<comment type="subcellular location">
    <subcellularLocation>
        <location evidence="1">Nucleus</location>
    </subcellularLocation>
</comment>
<dbReference type="InterPro" id="IPR056436">
    <property type="entry name" value="Znf-C2H2_ZIC1-5/GLI1-3-like"/>
</dbReference>
<evidence type="ECO:0000256" key="11">
    <source>
        <dbReference type="SAM" id="MobiDB-lite"/>
    </source>
</evidence>
<dbReference type="InterPro" id="IPR041643">
    <property type="entry name" value="Znf_ZIC"/>
</dbReference>
<dbReference type="PROSITE" id="PS00028">
    <property type="entry name" value="ZINC_FINGER_C2H2_1"/>
    <property type="match status" value="3"/>
</dbReference>
<evidence type="ECO:0000256" key="6">
    <source>
        <dbReference type="ARBA" id="ARBA00022771"/>
    </source>
</evidence>
<evidence type="ECO:0000313" key="13">
    <source>
        <dbReference type="EMBL" id="BAE54350.1"/>
    </source>
</evidence>
<dbReference type="Pfam" id="PF18366">
    <property type="entry name" value="zf_ZIC"/>
    <property type="match status" value="1"/>
</dbReference>
<name>Q2V0F1_MOLTE</name>
<feature type="compositionally biased region" description="Low complexity" evidence="11">
    <location>
        <begin position="268"/>
        <end position="293"/>
    </location>
</feature>
<dbReference type="GO" id="GO:0005634">
    <property type="term" value="C:nucleus"/>
    <property type="evidence" value="ECO:0007669"/>
    <property type="project" value="UniProtKB-SubCell"/>
</dbReference>
<keyword evidence="3" id="KW-0217">Developmental protein</keyword>
<proteinExistence type="evidence at transcript level"/>
<dbReference type="SUPFAM" id="SSF57667">
    <property type="entry name" value="beta-beta-alpha zinc fingers"/>
    <property type="match status" value="2"/>
</dbReference>
<dbReference type="PANTHER" id="PTHR45718:SF4">
    <property type="entry name" value="TRANSCRIPTIONAL ACTIVATOR CUBITUS INTERRUPTUS"/>
    <property type="match status" value="1"/>
</dbReference>
<feature type="region of interest" description="Disordered" evidence="11">
    <location>
        <begin position="257"/>
        <end position="310"/>
    </location>
</feature>
<organism evidence="13">
    <name type="scientific">Molgula tectiformis</name>
    <name type="common">Ascidian</name>
    <dbReference type="NCBI Taxonomy" id="30286"/>
    <lineage>
        <taxon>Eukaryota</taxon>
        <taxon>Metazoa</taxon>
        <taxon>Chordata</taxon>
        <taxon>Tunicata</taxon>
        <taxon>Ascidiacea</taxon>
        <taxon>Stolidobranchia</taxon>
        <taxon>Molgulidae</taxon>
        <taxon>Molgula</taxon>
    </lineage>
</organism>
<comment type="similarity">
    <text evidence="2">Belongs to the GLI C2H2-type zinc-finger protein family.</text>
</comment>